<dbReference type="EMBL" id="LCZI01000375">
    <property type="protein sequence ID" value="KKZ66933.1"/>
    <property type="molecule type" value="Genomic_DNA"/>
</dbReference>
<reference evidence="4" key="1">
    <citation type="journal article" date="2015" name="PLoS Genet.">
        <title>The dynamic genome and transcriptome of the human fungal pathogen Blastomyces and close relative Emmonsia.</title>
        <authorList>
            <person name="Munoz J.F."/>
            <person name="Gauthier G.M."/>
            <person name="Desjardins C.A."/>
            <person name="Gallo J.E."/>
            <person name="Holder J."/>
            <person name="Sullivan T.D."/>
            <person name="Marty A.J."/>
            <person name="Carmen J.C."/>
            <person name="Chen Z."/>
            <person name="Ding L."/>
            <person name="Gujja S."/>
            <person name="Magrini V."/>
            <person name="Misas E."/>
            <person name="Mitreva M."/>
            <person name="Priest M."/>
            <person name="Saif S."/>
            <person name="Whiston E.A."/>
            <person name="Young S."/>
            <person name="Zeng Q."/>
            <person name="Goldman W.E."/>
            <person name="Mardis E.R."/>
            <person name="Taylor J.W."/>
            <person name="McEwen J.G."/>
            <person name="Clay O.K."/>
            <person name="Klein B.S."/>
            <person name="Cuomo C.A."/>
        </authorList>
    </citation>
    <scope>NUCLEOTIDE SEQUENCE [LARGE SCALE GENOMIC DNA]</scope>
    <source>
        <strain evidence="4">UAMH 3008</strain>
    </source>
</reference>
<comment type="similarity">
    <text evidence="2">Belongs to the AB hydrolase superfamily. Lipase family.</text>
</comment>
<dbReference type="Gene3D" id="3.40.50.1820">
    <property type="entry name" value="alpha/beta hydrolase"/>
    <property type="match status" value="1"/>
</dbReference>
<dbReference type="SUPFAM" id="SSF53474">
    <property type="entry name" value="alpha/beta-Hydrolases"/>
    <property type="match status" value="1"/>
</dbReference>
<evidence type="ECO:0000256" key="1">
    <source>
        <dbReference type="ARBA" id="ARBA00022801"/>
    </source>
</evidence>
<dbReference type="GO" id="GO:0004806">
    <property type="term" value="F:triacylglycerol lipase activity"/>
    <property type="evidence" value="ECO:0007669"/>
    <property type="project" value="UniProtKB-UniRule"/>
</dbReference>
<keyword evidence="1" id="KW-0378">Hydrolase</keyword>
<dbReference type="GO" id="GO:0016042">
    <property type="term" value="P:lipid catabolic process"/>
    <property type="evidence" value="ECO:0007669"/>
    <property type="project" value="UniProtKB-UniRule"/>
</dbReference>
<evidence type="ECO:0008006" key="5">
    <source>
        <dbReference type="Google" id="ProtNLM"/>
    </source>
</evidence>
<name>A0A0G2I8V1_9EURO</name>
<dbReference type="InterPro" id="IPR005152">
    <property type="entry name" value="Lipase_secreted"/>
</dbReference>
<evidence type="ECO:0000256" key="2">
    <source>
        <dbReference type="PIRNR" id="PIRNR029171"/>
    </source>
</evidence>
<dbReference type="Pfam" id="PF03583">
    <property type="entry name" value="LIP"/>
    <property type="match status" value="1"/>
</dbReference>
<dbReference type="PANTHER" id="PTHR34853:SF5">
    <property type="entry name" value="LIP-DOMAIN-CONTAINING PROTEIN-RELATED"/>
    <property type="match status" value="1"/>
</dbReference>
<dbReference type="Proteomes" id="UP000034164">
    <property type="component" value="Unassembled WGS sequence"/>
</dbReference>
<keyword evidence="2" id="KW-0732">Signal</keyword>
<comment type="caution">
    <text evidence="3">The sequence shown here is derived from an EMBL/GenBank/DDBJ whole genome shotgun (WGS) entry which is preliminary data.</text>
</comment>
<dbReference type="Gene3D" id="1.10.260.130">
    <property type="match status" value="1"/>
</dbReference>
<dbReference type="InterPro" id="IPR029058">
    <property type="entry name" value="AB_hydrolase_fold"/>
</dbReference>
<feature type="chain" id="PRO_5002545474" description="Triacylglycerol lipase" evidence="2">
    <location>
        <begin position="22"/>
        <end position="450"/>
    </location>
</feature>
<dbReference type="VEuPathDB" id="FungiDB:EMCG_07361"/>
<gene>
    <name evidence="3" type="ORF">EMCG_07361</name>
</gene>
<protein>
    <recommendedName>
        <fullName evidence="5">Triacylglycerol lipase</fullName>
    </recommendedName>
</protein>
<dbReference type="PANTHER" id="PTHR34853">
    <property type="match status" value="1"/>
</dbReference>
<dbReference type="OrthoDB" id="2373480at2759"/>
<accession>A0A0G2I8V1</accession>
<proteinExistence type="inferred from homology"/>
<evidence type="ECO:0000313" key="3">
    <source>
        <dbReference type="EMBL" id="KKZ66933.1"/>
    </source>
</evidence>
<evidence type="ECO:0000313" key="4">
    <source>
        <dbReference type="Proteomes" id="UP000034164"/>
    </source>
</evidence>
<dbReference type="AlphaFoldDB" id="A0A0G2I8V1"/>
<sequence length="450" mass="47949">MTLVRTISLVALYLSATIVHSLPSQLLNPRAAILPEDDPFYVPPPGFEDSAPGTILRHRNTPAPIAAFGFAPVNLDGTYQLLYRSSDNFGRPAATVSTVLIPHGADFSKVLSYQFAEDAASPNCAPSYALQKGSESGGHLGTATTHAEFILVMAALERGWVVTAPDFEGSNAAFLANLRAGYATLDGIRATLASKEITGVSKEATVAMWGYSGGSLASGLAAELQPSYAPELKIVGAALGGTVPDIKTALAAINKGDSAGLIPAGILGLAHEYPEIQAIIDEQIVDEKREEFLKAEVECLNANRQRFDKVDIYTYIKGGEAVLNSPTVNRVLAENSMGQHTPEIPLLVYKAVRDEISWVNDTTALVNKYCNEGASVDYRLSKSGGHADLAVIAAPDALLWLDKRFRHIPPQKGCVSSTRFTPLESPGAFAVLTETLANLLLNILHKPIGN</sequence>
<feature type="signal peptide" evidence="2">
    <location>
        <begin position="1"/>
        <end position="21"/>
    </location>
</feature>
<dbReference type="PIRSF" id="PIRSF029171">
    <property type="entry name" value="Esterase_LipA"/>
    <property type="match status" value="1"/>
</dbReference>
<organism evidence="3 4">
    <name type="scientific">[Emmonsia] crescens</name>
    <dbReference type="NCBI Taxonomy" id="73230"/>
    <lineage>
        <taxon>Eukaryota</taxon>
        <taxon>Fungi</taxon>
        <taxon>Dikarya</taxon>
        <taxon>Ascomycota</taxon>
        <taxon>Pezizomycotina</taxon>
        <taxon>Eurotiomycetes</taxon>
        <taxon>Eurotiomycetidae</taxon>
        <taxon>Onygenales</taxon>
        <taxon>Ajellomycetaceae</taxon>
        <taxon>Emergomyces</taxon>
    </lineage>
</organism>